<sequence length="256" mass="29487">MNPIENIQQQIAPFRQQLIHHELYQALKSIDDIKLFMEDHVFAVWDFMSLLKSLQQHLTCLNTPWLPNKNSALTRFINEIVLGEESDLNEVGIPKSHFDMYLEAMEQIGANTDCIQQFIHLIRQQNAVSTAADQLNVKSSVKDFINFTFNTIASNKPHLIASAFTFGREDLIPDMFLEIIKKAENKDDAVSYHKLTYYLQRHIELDGDEHGPLSLKMISELCGQDNKKWEEVTIVAIQALKQRIALWDGIYQAISQ</sequence>
<dbReference type="Proteomes" id="UP001060919">
    <property type="component" value="Chromosome"/>
</dbReference>
<proteinExistence type="predicted"/>
<organism evidence="1 2">
    <name type="scientific">Aureispira anguillae</name>
    <dbReference type="NCBI Taxonomy" id="2864201"/>
    <lineage>
        <taxon>Bacteria</taxon>
        <taxon>Pseudomonadati</taxon>
        <taxon>Bacteroidota</taxon>
        <taxon>Saprospiria</taxon>
        <taxon>Saprospirales</taxon>
        <taxon>Saprospiraceae</taxon>
        <taxon>Aureispira</taxon>
    </lineage>
</organism>
<dbReference type="AlphaFoldDB" id="A0A915YG78"/>
<dbReference type="EMBL" id="AP026867">
    <property type="protein sequence ID" value="BDS12518.1"/>
    <property type="molecule type" value="Genomic_DNA"/>
</dbReference>
<dbReference type="KEGG" id="aup:AsAng_0032410"/>
<accession>A0A915YG78</accession>
<name>A0A915YG78_9BACT</name>
<dbReference type="Gene3D" id="1.20.910.10">
    <property type="entry name" value="Heme oxygenase-like"/>
    <property type="match status" value="1"/>
</dbReference>
<dbReference type="Pfam" id="PF11251">
    <property type="entry name" value="DUF3050"/>
    <property type="match status" value="1"/>
</dbReference>
<dbReference type="RefSeq" id="WP_264787884.1">
    <property type="nucleotide sequence ID" value="NZ_AP026867.1"/>
</dbReference>
<evidence type="ECO:0000313" key="2">
    <source>
        <dbReference type="Proteomes" id="UP001060919"/>
    </source>
</evidence>
<evidence type="ECO:0000313" key="1">
    <source>
        <dbReference type="EMBL" id="BDS12518.1"/>
    </source>
</evidence>
<gene>
    <name evidence="1" type="ORF">AsAng_0032410</name>
</gene>
<dbReference type="SUPFAM" id="SSF48613">
    <property type="entry name" value="Heme oxygenase-like"/>
    <property type="match status" value="1"/>
</dbReference>
<keyword evidence="2" id="KW-1185">Reference proteome</keyword>
<dbReference type="InterPro" id="IPR016084">
    <property type="entry name" value="Haem_Oase-like_multi-hlx"/>
</dbReference>
<dbReference type="InterPro" id="IPR024423">
    <property type="entry name" value="DUF3050"/>
</dbReference>
<reference evidence="1" key="1">
    <citation type="submission" date="2022-09" db="EMBL/GenBank/DDBJ databases">
        <title>Aureispira anguillicida sp. nov., isolated from Leptocephalus of Japanese eel Anguilla japonica.</title>
        <authorList>
            <person name="Yuasa K."/>
            <person name="Mekata T."/>
            <person name="Ikunari K."/>
        </authorList>
    </citation>
    <scope>NUCLEOTIDE SEQUENCE</scope>
    <source>
        <strain evidence="1">EL160426</strain>
    </source>
</reference>
<protein>
    <submittedName>
        <fullName evidence="1">DUF3050 domain-containing protein</fullName>
    </submittedName>
</protein>